<dbReference type="SUPFAM" id="SSF47226">
    <property type="entry name" value="Histidine-containing phosphotransfer domain, HPT domain"/>
    <property type="match status" value="1"/>
</dbReference>
<feature type="domain" description="Histidine kinase" evidence="19">
    <location>
        <begin position="298"/>
        <end position="519"/>
    </location>
</feature>
<dbReference type="SMART" id="SM00073">
    <property type="entry name" value="HPT"/>
    <property type="match status" value="1"/>
</dbReference>
<dbReference type="SMART" id="SM00387">
    <property type="entry name" value="HATPase_c"/>
    <property type="match status" value="1"/>
</dbReference>
<dbReference type="InterPro" id="IPR011006">
    <property type="entry name" value="CheY-like_superfamily"/>
</dbReference>
<evidence type="ECO:0000256" key="17">
    <source>
        <dbReference type="SAM" id="Coils"/>
    </source>
</evidence>
<keyword evidence="13" id="KW-0902">Two-component regulatory system</keyword>
<evidence type="ECO:0000256" key="1">
    <source>
        <dbReference type="ARBA" id="ARBA00000085"/>
    </source>
</evidence>
<dbReference type="Proteomes" id="UP000547931">
    <property type="component" value="Unassembled WGS sequence"/>
</dbReference>
<protein>
    <recommendedName>
        <fullName evidence="3">histidine kinase</fullName>
        <ecNumber evidence="3">2.7.13.3</ecNumber>
    </recommendedName>
</protein>
<dbReference type="PANTHER" id="PTHR45339">
    <property type="entry name" value="HYBRID SIGNAL TRANSDUCTION HISTIDINE KINASE J"/>
    <property type="match status" value="1"/>
</dbReference>
<dbReference type="InterPro" id="IPR036890">
    <property type="entry name" value="HATPase_C_sf"/>
</dbReference>
<dbReference type="Pfam" id="PF00072">
    <property type="entry name" value="Response_reg"/>
    <property type="match status" value="1"/>
</dbReference>
<evidence type="ECO:0000313" key="23">
    <source>
        <dbReference type="EMBL" id="NHB95922.1"/>
    </source>
</evidence>
<evidence type="ECO:0000256" key="12">
    <source>
        <dbReference type="ARBA" id="ARBA00022989"/>
    </source>
</evidence>
<keyword evidence="7" id="KW-0808">Transferase</keyword>
<gene>
    <name evidence="23" type="ORF">C5470_05580</name>
</gene>
<dbReference type="InterPro" id="IPR008207">
    <property type="entry name" value="Sig_transdc_His_kin_Hpt_dom"/>
</dbReference>
<feature type="domain" description="HAMP" evidence="21">
    <location>
        <begin position="199"/>
        <end position="251"/>
    </location>
</feature>
<evidence type="ECO:0000256" key="4">
    <source>
        <dbReference type="ARBA" id="ARBA00022475"/>
    </source>
</evidence>
<keyword evidence="24" id="KW-1185">Reference proteome</keyword>
<keyword evidence="6 16" id="KW-0597">Phosphoprotein</keyword>
<organism evidence="23 24">
    <name type="scientific">Photorhabdus stackebrandtii</name>
    <dbReference type="NCBI Taxonomy" id="1123042"/>
    <lineage>
        <taxon>Bacteria</taxon>
        <taxon>Pseudomonadati</taxon>
        <taxon>Pseudomonadota</taxon>
        <taxon>Gammaproteobacteria</taxon>
        <taxon>Enterobacterales</taxon>
        <taxon>Morganellaceae</taxon>
        <taxon>Photorhabdus</taxon>
    </lineage>
</organism>
<dbReference type="PROSITE" id="PS50885">
    <property type="entry name" value="HAMP"/>
    <property type="match status" value="1"/>
</dbReference>
<feature type="coiled-coil region" evidence="17">
    <location>
        <begin position="250"/>
        <end position="288"/>
    </location>
</feature>
<feature type="transmembrane region" description="Helical" evidence="18">
    <location>
        <begin position="12"/>
        <end position="34"/>
    </location>
</feature>
<dbReference type="GO" id="GO:0005524">
    <property type="term" value="F:ATP binding"/>
    <property type="evidence" value="ECO:0007669"/>
    <property type="project" value="UniProtKB-KW"/>
</dbReference>
<dbReference type="Gene3D" id="1.20.120.160">
    <property type="entry name" value="HPT domain"/>
    <property type="match status" value="1"/>
</dbReference>
<dbReference type="SUPFAM" id="SSF47384">
    <property type="entry name" value="Homodimeric domain of signal transducing histidine kinase"/>
    <property type="match status" value="1"/>
</dbReference>
<keyword evidence="5" id="KW-0997">Cell inner membrane</keyword>
<dbReference type="SUPFAM" id="SSF55874">
    <property type="entry name" value="ATPase domain of HSP90 chaperone/DNA topoisomerase II/histidine kinase"/>
    <property type="match status" value="1"/>
</dbReference>
<keyword evidence="11" id="KW-0067">ATP-binding</keyword>
<evidence type="ECO:0000256" key="16">
    <source>
        <dbReference type="PROSITE-ProRule" id="PRU00169"/>
    </source>
</evidence>
<sequence length="788" mass="88867">MTKYSLRIRMMSLILIPILLIGMFFSISFLCYHYRELKNQIVRSGVSIIEPLSIASEIGINLHNRERVNSLITRLHRRNFEIVRAIAIFNDDNQLFDISNYKYNSAQLQIAPGTPLPTLLTKIEVKNSIILRMPIISERHLSQNHQNADTPSLHPIGYIAIDLDLRSAHLQQYKEIVIFILLLLICLGWASLFAYHLVRKITKPISDMVSAVDKIRQGQLNSRVNGKYFGELDTLKNGINAMAKSLSSYKEEMQNDIDQATSDLRETMEQFEIQNVELAIAKKRAQEAARIKTEFLANMSHELRTPLNGVIGFTRQTLKTSLTIQQAEYLHIIERSANHLLNIINDILDFSRLEADKLILENIPFLLQDTIDEVMVLLTPSAKNKGIQLTHNVDPKIPNLVIGDPTRLQQILINIIGNAIKFTEQGFVKIEINLAQQQSHKINLEITVRDTGIGISPEQQPHLFQAFHQADASISRRYGGTGLGLVITRKLIREMGGNISFTSETKKGSVFRFDLWLGKDDFILTGSVVPQKTIIQSPRLPITVMAVDDNPANLKLIGSLLKEVVEKTVTCSNGENALQSAKSHHFDVILMDIHMPGMDGICTAERIHQLPQHRNTPIIAVTAYTCRPKSDADQSPFEDFLTKPLDEDGLRTVLNRHIKIPESQHINWPLALQQSGGKEQLAKEMIKMLVDLLPDIKAITEKVLSGEIVDDYQQQIHKLHGSCCYSGVPQLKALCQLIEQQLQKNIPLTDIEPELLELTDEIDHVLAAAQKLLSNGQNIRTKNGSIRI</sequence>
<dbReference type="Gene3D" id="3.30.565.10">
    <property type="entry name" value="Histidine kinase-like ATPase, C-terminal domain"/>
    <property type="match status" value="1"/>
</dbReference>
<dbReference type="InterPro" id="IPR019247">
    <property type="entry name" value="Histidine_kinase_BarA_N"/>
</dbReference>
<evidence type="ECO:0000256" key="13">
    <source>
        <dbReference type="ARBA" id="ARBA00023012"/>
    </source>
</evidence>
<dbReference type="Gene3D" id="6.10.340.10">
    <property type="match status" value="1"/>
</dbReference>
<dbReference type="InterPro" id="IPR001789">
    <property type="entry name" value="Sig_transdc_resp-reg_receiver"/>
</dbReference>
<evidence type="ECO:0000256" key="5">
    <source>
        <dbReference type="ARBA" id="ARBA00022519"/>
    </source>
</evidence>
<evidence type="ECO:0000256" key="2">
    <source>
        <dbReference type="ARBA" id="ARBA00004429"/>
    </source>
</evidence>
<keyword evidence="4" id="KW-1003">Cell membrane</keyword>
<dbReference type="InterPro" id="IPR004358">
    <property type="entry name" value="Sig_transdc_His_kin-like_C"/>
</dbReference>
<evidence type="ECO:0000259" key="21">
    <source>
        <dbReference type="PROSITE" id="PS50885"/>
    </source>
</evidence>
<dbReference type="InterPro" id="IPR036641">
    <property type="entry name" value="HPT_dom_sf"/>
</dbReference>
<keyword evidence="8 18" id="KW-0812">Transmembrane</keyword>
<dbReference type="GO" id="GO:0005886">
    <property type="term" value="C:plasma membrane"/>
    <property type="evidence" value="ECO:0007669"/>
    <property type="project" value="UniProtKB-SubCell"/>
</dbReference>
<evidence type="ECO:0000256" key="15">
    <source>
        <dbReference type="PROSITE-ProRule" id="PRU00110"/>
    </source>
</evidence>
<dbReference type="PANTHER" id="PTHR45339:SF1">
    <property type="entry name" value="HYBRID SIGNAL TRANSDUCTION HISTIDINE KINASE J"/>
    <property type="match status" value="1"/>
</dbReference>
<evidence type="ECO:0000259" key="19">
    <source>
        <dbReference type="PROSITE" id="PS50109"/>
    </source>
</evidence>
<dbReference type="InterPro" id="IPR003594">
    <property type="entry name" value="HATPase_dom"/>
</dbReference>
<keyword evidence="9" id="KW-0547">Nucleotide-binding</keyword>
<dbReference type="CDD" id="cd16922">
    <property type="entry name" value="HATPase_EvgS-ArcB-TorS-like"/>
    <property type="match status" value="1"/>
</dbReference>
<feature type="domain" description="Response regulatory" evidence="20">
    <location>
        <begin position="543"/>
        <end position="658"/>
    </location>
</feature>
<evidence type="ECO:0000256" key="7">
    <source>
        <dbReference type="ARBA" id="ARBA00022679"/>
    </source>
</evidence>
<dbReference type="Gene3D" id="1.10.287.130">
    <property type="match status" value="1"/>
</dbReference>
<dbReference type="Gene3D" id="3.40.50.2300">
    <property type="match status" value="1"/>
</dbReference>
<evidence type="ECO:0000256" key="14">
    <source>
        <dbReference type="ARBA" id="ARBA00023136"/>
    </source>
</evidence>
<feature type="domain" description="HPt" evidence="22">
    <location>
        <begin position="678"/>
        <end position="769"/>
    </location>
</feature>
<dbReference type="SMART" id="SM00304">
    <property type="entry name" value="HAMP"/>
    <property type="match status" value="1"/>
</dbReference>
<name>A0A7X5QKD5_9GAMM</name>
<dbReference type="SMART" id="SM00448">
    <property type="entry name" value="REC"/>
    <property type="match status" value="1"/>
</dbReference>
<dbReference type="FunFam" id="3.30.565.10:FF:000010">
    <property type="entry name" value="Sensor histidine kinase RcsC"/>
    <property type="match status" value="1"/>
</dbReference>
<dbReference type="InterPro" id="IPR003661">
    <property type="entry name" value="HisK_dim/P_dom"/>
</dbReference>
<dbReference type="PRINTS" id="PR00344">
    <property type="entry name" value="BCTRLSENSOR"/>
</dbReference>
<keyword evidence="14 18" id="KW-0472">Membrane</keyword>
<evidence type="ECO:0000259" key="22">
    <source>
        <dbReference type="PROSITE" id="PS50894"/>
    </source>
</evidence>
<dbReference type="Pfam" id="PF00672">
    <property type="entry name" value="HAMP"/>
    <property type="match status" value="1"/>
</dbReference>
<dbReference type="Pfam" id="PF09984">
    <property type="entry name" value="sCache_4"/>
    <property type="match status" value="1"/>
</dbReference>
<dbReference type="PROSITE" id="PS50894">
    <property type="entry name" value="HPT"/>
    <property type="match status" value="1"/>
</dbReference>
<dbReference type="InterPro" id="IPR036097">
    <property type="entry name" value="HisK_dim/P_sf"/>
</dbReference>
<evidence type="ECO:0000256" key="6">
    <source>
        <dbReference type="ARBA" id="ARBA00022553"/>
    </source>
</evidence>
<feature type="modified residue" description="4-aspartylphosphate" evidence="16">
    <location>
        <position position="592"/>
    </location>
</feature>
<dbReference type="GO" id="GO:0000155">
    <property type="term" value="F:phosphorelay sensor kinase activity"/>
    <property type="evidence" value="ECO:0007669"/>
    <property type="project" value="InterPro"/>
</dbReference>
<accession>A0A7X5QKD5</accession>
<feature type="transmembrane region" description="Helical" evidence="18">
    <location>
        <begin position="176"/>
        <end position="198"/>
    </location>
</feature>
<keyword evidence="17" id="KW-0175">Coiled coil</keyword>
<dbReference type="EMBL" id="PUJV01000004">
    <property type="protein sequence ID" value="NHB95922.1"/>
    <property type="molecule type" value="Genomic_DNA"/>
</dbReference>
<dbReference type="SUPFAM" id="SSF158472">
    <property type="entry name" value="HAMP domain-like"/>
    <property type="match status" value="1"/>
</dbReference>
<dbReference type="RefSeq" id="WP_166286614.1">
    <property type="nucleotide sequence ID" value="NZ_CAWPIE010000004.1"/>
</dbReference>
<reference evidence="23 24" key="1">
    <citation type="submission" date="2018-02" db="EMBL/GenBank/DDBJ databases">
        <authorList>
            <person name="Machado R.A."/>
        </authorList>
    </citation>
    <scope>NUCLEOTIDE SEQUENCE [LARGE SCALE GENOMIC DNA]</scope>
    <source>
        <strain evidence="23 24">DSM 23271</strain>
    </source>
</reference>
<evidence type="ECO:0000256" key="18">
    <source>
        <dbReference type="SAM" id="Phobius"/>
    </source>
</evidence>
<dbReference type="Pfam" id="PF01627">
    <property type="entry name" value="Hpt"/>
    <property type="match status" value="1"/>
</dbReference>
<feature type="modified residue" description="Phosphohistidine" evidence="15">
    <location>
        <position position="717"/>
    </location>
</feature>
<dbReference type="CDD" id="cd00082">
    <property type="entry name" value="HisKA"/>
    <property type="match status" value="1"/>
</dbReference>
<dbReference type="InterPro" id="IPR005467">
    <property type="entry name" value="His_kinase_dom"/>
</dbReference>
<dbReference type="CDD" id="cd17546">
    <property type="entry name" value="REC_hyHK_CKI1_RcsC-like"/>
    <property type="match status" value="1"/>
</dbReference>
<evidence type="ECO:0000256" key="3">
    <source>
        <dbReference type="ARBA" id="ARBA00012438"/>
    </source>
</evidence>
<dbReference type="CDD" id="cd06225">
    <property type="entry name" value="HAMP"/>
    <property type="match status" value="1"/>
</dbReference>
<dbReference type="PROSITE" id="PS50110">
    <property type="entry name" value="RESPONSE_REGULATORY"/>
    <property type="match status" value="1"/>
</dbReference>
<dbReference type="InterPro" id="IPR003660">
    <property type="entry name" value="HAMP_dom"/>
</dbReference>
<dbReference type="Pfam" id="PF00512">
    <property type="entry name" value="HisKA"/>
    <property type="match status" value="1"/>
</dbReference>
<dbReference type="FunFam" id="1.10.287.130:FF:000003">
    <property type="entry name" value="Histidine kinase"/>
    <property type="match status" value="1"/>
</dbReference>
<dbReference type="SMART" id="SM00388">
    <property type="entry name" value="HisKA"/>
    <property type="match status" value="1"/>
</dbReference>
<comment type="caution">
    <text evidence="23">The sequence shown here is derived from an EMBL/GenBank/DDBJ whole genome shotgun (WGS) entry which is preliminary data.</text>
</comment>
<dbReference type="SUPFAM" id="SSF52172">
    <property type="entry name" value="CheY-like"/>
    <property type="match status" value="1"/>
</dbReference>
<comment type="catalytic activity">
    <reaction evidence="1">
        <text>ATP + protein L-histidine = ADP + protein N-phospho-L-histidine.</text>
        <dbReference type="EC" id="2.7.13.3"/>
    </reaction>
</comment>
<dbReference type="PROSITE" id="PS50109">
    <property type="entry name" value="HIS_KIN"/>
    <property type="match status" value="1"/>
</dbReference>
<dbReference type="AlphaFoldDB" id="A0A7X5QKD5"/>
<comment type="subcellular location">
    <subcellularLocation>
        <location evidence="2">Cell inner membrane</location>
        <topology evidence="2">Multi-pass membrane protein</topology>
    </subcellularLocation>
</comment>
<dbReference type="EC" id="2.7.13.3" evidence="3"/>
<evidence type="ECO:0000256" key="11">
    <source>
        <dbReference type="ARBA" id="ARBA00022840"/>
    </source>
</evidence>
<evidence type="ECO:0000259" key="20">
    <source>
        <dbReference type="PROSITE" id="PS50110"/>
    </source>
</evidence>
<evidence type="ECO:0000256" key="8">
    <source>
        <dbReference type="ARBA" id="ARBA00022692"/>
    </source>
</evidence>
<dbReference type="Pfam" id="PF02518">
    <property type="entry name" value="HATPase_c"/>
    <property type="match status" value="1"/>
</dbReference>
<keyword evidence="12 18" id="KW-1133">Transmembrane helix</keyword>
<keyword evidence="10 23" id="KW-0418">Kinase</keyword>
<dbReference type="CDD" id="cd00088">
    <property type="entry name" value="HPT"/>
    <property type="match status" value="1"/>
</dbReference>
<evidence type="ECO:0000256" key="10">
    <source>
        <dbReference type="ARBA" id="ARBA00022777"/>
    </source>
</evidence>
<evidence type="ECO:0000313" key="24">
    <source>
        <dbReference type="Proteomes" id="UP000547931"/>
    </source>
</evidence>
<proteinExistence type="predicted"/>
<evidence type="ECO:0000256" key="9">
    <source>
        <dbReference type="ARBA" id="ARBA00022741"/>
    </source>
</evidence>